<protein>
    <submittedName>
        <fullName evidence="4">T9SS C-terminal target domain-containing protein</fullName>
    </submittedName>
</protein>
<gene>
    <name evidence="4" type="ORF">ULMS_20680</name>
</gene>
<evidence type="ECO:0000313" key="4">
    <source>
        <dbReference type="EMBL" id="GEQ86560.1"/>
    </source>
</evidence>
<dbReference type="NCBIfam" id="TIGR04183">
    <property type="entry name" value="Por_Secre_tail"/>
    <property type="match status" value="1"/>
</dbReference>
<dbReference type="InterPro" id="IPR026444">
    <property type="entry name" value="Secre_tail"/>
</dbReference>
<dbReference type="RefSeq" id="WP_151894479.1">
    <property type="nucleotide sequence ID" value="NZ_BKCF01000003.1"/>
</dbReference>
<dbReference type="Pfam" id="PF18962">
    <property type="entry name" value="Por_Secre_tail"/>
    <property type="match status" value="1"/>
</dbReference>
<feature type="chain" id="PRO_5023849882" evidence="2">
    <location>
        <begin position="21"/>
        <end position="646"/>
    </location>
</feature>
<reference evidence="4 5" key="1">
    <citation type="submission" date="2019-08" db="EMBL/GenBank/DDBJ databases">
        <title>Ulvibacter marinistellae sp. nov., isolated from a starfish, Patiria pectinifera.</title>
        <authorList>
            <person name="Kawano K."/>
            <person name="Ushijima N."/>
            <person name="Kihara M."/>
            <person name="Itoh H."/>
        </authorList>
    </citation>
    <scope>NUCLEOTIDE SEQUENCE [LARGE SCALE GENOMIC DNA]</scope>
    <source>
        <strain evidence="4 5">KK4</strain>
    </source>
</reference>
<proteinExistence type="predicted"/>
<name>A0A5J4FWJ6_9FLAO</name>
<evidence type="ECO:0000256" key="2">
    <source>
        <dbReference type="SAM" id="SignalP"/>
    </source>
</evidence>
<comment type="caution">
    <text evidence="4">The sequence shown here is derived from an EMBL/GenBank/DDBJ whole genome shotgun (WGS) entry which is preliminary data.</text>
</comment>
<dbReference type="Proteomes" id="UP000326994">
    <property type="component" value="Unassembled WGS sequence"/>
</dbReference>
<feature type="domain" description="Secretion system C-terminal sorting" evidence="3">
    <location>
        <begin position="577"/>
        <end position="643"/>
    </location>
</feature>
<feature type="signal peptide" evidence="2">
    <location>
        <begin position="1"/>
        <end position="20"/>
    </location>
</feature>
<evidence type="ECO:0000259" key="3">
    <source>
        <dbReference type="Pfam" id="PF18962"/>
    </source>
</evidence>
<accession>A0A5J4FWJ6</accession>
<dbReference type="EMBL" id="BKCF01000003">
    <property type="protein sequence ID" value="GEQ86560.1"/>
    <property type="molecule type" value="Genomic_DNA"/>
</dbReference>
<dbReference type="OrthoDB" id="2582440at2"/>
<evidence type="ECO:0000256" key="1">
    <source>
        <dbReference type="ARBA" id="ARBA00022729"/>
    </source>
</evidence>
<evidence type="ECO:0000313" key="5">
    <source>
        <dbReference type="Proteomes" id="UP000326994"/>
    </source>
</evidence>
<dbReference type="AlphaFoldDB" id="A0A5J4FWJ6"/>
<keyword evidence="1 2" id="KW-0732">Signal</keyword>
<keyword evidence="5" id="KW-1185">Reference proteome</keyword>
<sequence>MKTLLLTAVSAIAVTSIATAQLSVSPNATTSTDSYIYASDVSIYVEGYVRLVENNNNSDTEASMYLRNQAQLLQGGSDNQNRGTGTISVHQDSNSDAYDYNLWASPVSVPVASFGNDRFGISRLYQSTGVTSANSAILKSGHNGVSNPLQISSRWFYRWAPASQGFVRVNSADIIPAGYGYIMKGTDITAGNVPETQNQNYDFRGRPNSGDISVALYPVGSNDEGNTLTGNPYPSALDLNAFFYDPANAGKFSMIQYYDEDRTINSHAHVDNKSGYSTWAPGPQSTIAPGQPGYNPGTYTVGVFQNFDSAGNPIGSTGVDAEQVDGRRMAPIAQGFFIKSLPSVTSQTTLTYKNSHRRFVKEAVDISEFKNQEGQSSISSNFESSHNPLGGNTIDPTNPEAAFFAPQIRINTYMGTSHMRQTVLMLHNDTTDGFDLGWDAISPMDATSEMYFAVMTPWHDRDPFPFVINSIPFDNISKQVPITFEIEEEMTVTVTGIEENDLPVDHIYVYDNLNDTYQEITGNNAASYLLQQGVYEDRFFIVFTKYEIGQASRGQTKGAEEGGKEAINFFQNNRQAQLEISNPEGYEIKSAAIFDMTGRLVLTQQNLGNNRNLQFPTGTFSNGVYLVVLTTDSDEIIDYKIIVENR</sequence>
<organism evidence="4 5">
    <name type="scientific">Patiriisocius marinistellae</name>
    <dbReference type="NCBI Taxonomy" id="2494560"/>
    <lineage>
        <taxon>Bacteria</taxon>
        <taxon>Pseudomonadati</taxon>
        <taxon>Bacteroidota</taxon>
        <taxon>Flavobacteriia</taxon>
        <taxon>Flavobacteriales</taxon>
        <taxon>Flavobacteriaceae</taxon>
        <taxon>Patiriisocius</taxon>
    </lineage>
</organism>